<dbReference type="GO" id="GO:0008449">
    <property type="term" value="F:N-acetylglucosamine-6-sulfatase activity"/>
    <property type="evidence" value="ECO:0007669"/>
    <property type="project" value="TreeGrafter"/>
</dbReference>
<evidence type="ECO:0000256" key="3">
    <source>
        <dbReference type="PIRSR" id="PIRSR000972-50"/>
    </source>
</evidence>
<feature type="modified residue" description="3-oxoalanine (Cys)" evidence="3">
    <location>
        <position position="119"/>
    </location>
</feature>
<evidence type="ECO:0000256" key="4">
    <source>
        <dbReference type="SAM" id="MobiDB-lite"/>
    </source>
</evidence>
<dbReference type="GO" id="GO:0005539">
    <property type="term" value="F:glycosaminoglycan binding"/>
    <property type="evidence" value="ECO:0007669"/>
    <property type="project" value="TreeGrafter"/>
</dbReference>
<evidence type="ECO:0000256" key="1">
    <source>
        <dbReference type="ARBA" id="ARBA00008779"/>
    </source>
</evidence>
<reference evidence="7 8" key="1">
    <citation type="submission" date="2023-08" db="EMBL/GenBank/DDBJ databases">
        <title>Black Yeasts Isolated from many extreme environments.</title>
        <authorList>
            <person name="Coleine C."/>
            <person name="Stajich J.E."/>
            <person name="Selbmann L."/>
        </authorList>
    </citation>
    <scope>NUCLEOTIDE SEQUENCE [LARGE SCALE GENOMIC DNA]</scope>
    <source>
        <strain evidence="7 8">CCFEE 5935</strain>
    </source>
</reference>
<dbReference type="Proteomes" id="UP001337655">
    <property type="component" value="Unassembled WGS sequence"/>
</dbReference>
<dbReference type="EC" id="3.1.6.1" evidence="2"/>
<evidence type="ECO:0000259" key="6">
    <source>
        <dbReference type="Pfam" id="PF00884"/>
    </source>
</evidence>
<dbReference type="Pfam" id="PF00884">
    <property type="entry name" value="Sulfatase"/>
    <property type="match status" value="1"/>
</dbReference>
<evidence type="ECO:0000256" key="5">
    <source>
        <dbReference type="SAM" id="Phobius"/>
    </source>
</evidence>
<dbReference type="GO" id="GO:0018958">
    <property type="term" value="P:phenol-containing compound metabolic process"/>
    <property type="evidence" value="ECO:0007669"/>
    <property type="project" value="InterPro"/>
</dbReference>
<comment type="caution">
    <text evidence="7">The sequence shown here is derived from an EMBL/GenBank/DDBJ whole genome shotgun (WGS) entry which is preliminary data.</text>
</comment>
<dbReference type="AlphaFoldDB" id="A0AAV9PI89"/>
<dbReference type="RefSeq" id="XP_064662038.1">
    <property type="nucleotide sequence ID" value="XM_064799283.1"/>
</dbReference>
<dbReference type="PIRSF" id="PIRSF000972">
    <property type="entry name" value="Arylsulf_plant"/>
    <property type="match status" value="1"/>
</dbReference>
<feature type="domain" description="Sulfatase N-terminal" evidence="6">
    <location>
        <begin position="75"/>
        <end position="417"/>
    </location>
</feature>
<dbReference type="Gene3D" id="3.40.720.10">
    <property type="entry name" value="Alkaline Phosphatase, subunit A"/>
    <property type="match status" value="1"/>
</dbReference>
<organism evidence="7 8">
    <name type="scientific">Saxophila tyrrhenica</name>
    <dbReference type="NCBI Taxonomy" id="1690608"/>
    <lineage>
        <taxon>Eukaryota</taxon>
        <taxon>Fungi</taxon>
        <taxon>Dikarya</taxon>
        <taxon>Ascomycota</taxon>
        <taxon>Pezizomycotina</taxon>
        <taxon>Dothideomycetes</taxon>
        <taxon>Dothideomycetidae</taxon>
        <taxon>Mycosphaerellales</taxon>
        <taxon>Extremaceae</taxon>
        <taxon>Saxophila</taxon>
    </lineage>
</organism>
<keyword evidence="5" id="KW-1133">Transmembrane helix</keyword>
<proteinExistence type="inferred from homology"/>
<dbReference type="InterPro" id="IPR017850">
    <property type="entry name" value="Alkaline_phosphatase_core_sf"/>
</dbReference>
<feature type="transmembrane region" description="Helical" evidence="5">
    <location>
        <begin position="38"/>
        <end position="62"/>
    </location>
</feature>
<dbReference type="PANTHER" id="PTHR43108:SF8">
    <property type="entry name" value="SD21168P"/>
    <property type="match status" value="1"/>
</dbReference>
<evidence type="ECO:0000256" key="2">
    <source>
        <dbReference type="PIRNR" id="PIRNR000972"/>
    </source>
</evidence>
<dbReference type="SUPFAM" id="SSF53649">
    <property type="entry name" value="Alkaline phosphatase-like"/>
    <property type="match status" value="1"/>
</dbReference>
<evidence type="ECO:0000313" key="8">
    <source>
        <dbReference type="Proteomes" id="UP001337655"/>
    </source>
</evidence>
<comment type="catalytic activity">
    <reaction evidence="2">
        <text>an aryl sulfate + H2O = a phenol + sulfate + H(+)</text>
        <dbReference type="Rhea" id="RHEA:17261"/>
        <dbReference type="ChEBI" id="CHEBI:15377"/>
        <dbReference type="ChEBI" id="CHEBI:15378"/>
        <dbReference type="ChEBI" id="CHEBI:16189"/>
        <dbReference type="ChEBI" id="CHEBI:33853"/>
        <dbReference type="ChEBI" id="CHEBI:140317"/>
        <dbReference type="EC" id="3.1.6.1"/>
    </reaction>
</comment>
<protein>
    <recommendedName>
        <fullName evidence="2">Arylsulfatase</fullName>
        <shortName evidence="2">AS</shortName>
        <ecNumber evidence="2">3.1.6.1</ecNumber>
    </recommendedName>
    <alternativeName>
        <fullName evidence="2">Aryl-sulfate sulphohydrolase</fullName>
    </alternativeName>
</protein>
<sequence length="601" mass="66763">MPSSKDMSQPGTSPPSSRDSGRGSTEKASEASGRKRRLFVLIGIVCIIVVALALGLGLGLGLKKAPEREYNHKGPNVLVVMTDDQDMLLDSMSVMPNVQKLLGEEGVTYSKHYCTVAWCCPSRVNFLTGRAAHNTNVTSGHLPYGGWKKFLEEGLNSKYLPVWISNAGIRTYYAGKLLNGFNKMYLQGSTYPSSWTDSSFLIDPATYYYYDSWWSNNGNGGYNEYKGTHTTDVTQEKALSMLDDAASSGDQFFMMVAPVAPHQELKGGVKPPPVPEAWRGKFAGAKAPRTPNFNPDSPSGASWVRNLPKLSEKKLDICDKTFEDRLGNIAAIDDMVSTLVQKLDDYGILNNTYILYTSDNGFHIGNHRLSPGKRCPYEEDINIPLLIRGPNVAKGKNSSITNSHTDMAPTILQMLGVPLQDDFDGQPIAYTEEQLSGSTKSEHVNVEFWNAGNTPIGLAKHDYYNNTYKALRLMSDEQSFYYSTWCTGEREFYDMRTDSQQLHNRLADKPEGSAVEYYGRSERELFHRLEALLMVLKSCKMDSCRDPWATLFPGGEVVDIRGAMNSTYDAFFKDQPKISYSSCIDGHVVAEEGPQTVMAFG</sequence>
<name>A0AAV9PI89_9PEZI</name>
<feature type="region of interest" description="Disordered" evidence="4">
    <location>
        <begin position="1"/>
        <end position="29"/>
    </location>
</feature>
<gene>
    <name evidence="7" type="ORF">LTR77_002024</name>
</gene>
<dbReference type="GO" id="GO:0004065">
    <property type="term" value="F:arylsulfatase activity"/>
    <property type="evidence" value="ECO:0007669"/>
    <property type="project" value="UniProtKB-UniRule"/>
</dbReference>
<feature type="compositionally biased region" description="Basic and acidic residues" evidence="4">
    <location>
        <begin position="19"/>
        <end position="29"/>
    </location>
</feature>
<keyword evidence="5" id="KW-0812">Transmembrane</keyword>
<dbReference type="InterPro" id="IPR012083">
    <property type="entry name" value="Arylsulfatase"/>
</dbReference>
<comment type="similarity">
    <text evidence="1 2">Belongs to the sulfatase family.</text>
</comment>
<dbReference type="CDD" id="cd16147">
    <property type="entry name" value="G6S"/>
    <property type="match status" value="1"/>
</dbReference>
<dbReference type="PANTHER" id="PTHR43108">
    <property type="entry name" value="N-ACETYLGLUCOSAMINE-6-SULFATASE FAMILY MEMBER"/>
    <property type="match status" value="1"/>
</dbReference>
<evidence type="ECO:0000313" key="7">
    <source>
        <dbReference type="EMBL" id="KAK5173343.1"/>
    </source>
</evidence>
<dbReference type="GeneID" id="89923371"/>
<keyword evidence="8" id="KW-1185">Reference proteome</keyword>
<comment type="PTM">
    <text evidence="3">The conversion to 3-oxoalanine (also known as C-formylglycine, FGly), of a serine or cysteine residue in prokaryotes and of a cysteine residue in eukaryotes, is critical for catalytic activity.</text>
</comment>
<dbReference type="EMBL" id="JAVRRT010000003">
    <property type="protein sequence ID" value="KAK5173343.1"/>
    <property type="molecule type" value="Genomic_DNA"/>
</dbReference>
<keyword evidence="5" id="KW-0472">Membrane</keyword>
<dbReference type="InterPro" id="IPR000917">
    <property type="entry name" value="Sulfatase_N"/>
</dbReference>
<accession>A0AAV9PI89</accession>
<keyword evidence="2" id="KW-0378">Hydrolase</keyword>